<evidence type="ECO:0000313" key="5">
    <source>
        <dbReference type="EMBL" id="GAA3364777.1"/>
    </source>
</evidence>
<reference evidence="4" key="3">
    <citation type="submission" date="2023-12" db="EMBL/GenBank/DDBJ databases">
        <authorList>
            <person name="Sun Q."/>
            <person name="Inoue M."/>
        </authorList>
    </citation>
    <scope>NUCLEOTIDE SEQUENCE</scope>
    <source>
        <strain evidence="4">JCM 9687</strain>
    </source>
</reference>
<dbReference type="RefSeq" id="WP_258344122.1">
    <property type="nucleotide sequence ID" value="NZ_BAAAYK010000029.1"/>
</dbReference>
<dbReference type="InterPro" id="IPR025326">
    <property type="entry name" value="DUF4232"/>
</dbReference>
<dbReference type="Pfam" id="PF14016">
    <property type="entry name" value="DUF4232"/>
    <property type="match status" value="1"/>
</dbReference>
<keyword evidence="2" id="KW-0732">Signal</keyword>
<dbReference type="Proteomes" id="UP001500483">
    <property type="component" value="Unassembled WGS sequence"/>
</dbReference>
<evidence type="ECO:0000313" key="4">
    <source>
        <dbReference type="EMBL" id="GAA3354102.1"/>
    </source>
</evidence>
<feature type="signal peptide" evidence="2">
    <location>
        <begin position="1"/>
        <end position="32"/>
    </location>
</feature>
<reference evidence="6" key="2">
    <citation type="journal article" date="2019" name="Int. J. Syst. Evol. Microbiol.">
        <title>The Global Catalogue of Microorganisms (GCM) 10K type strain sequencing project: providing services to taxonomists for standard genome sequencing and annotation.</title>
        <authorList>
            <consortium name="The Broad Institute Genomics Platform"/>
            <consortium name="The Broad Institute Genome Sequencing Center for Infectious Disease"/>
            <person name="Wu L."/>
            <person name="Ma J."/>
        </authorList>
    </citation>
    <scope>NUCLEOTIDE SEQUENCE [LARGE SCALE GENOMIC DNA]</scope>
    <source>
        <strain evidence="6">JCM 9687</strain>
    </source>
</reference>
<name>A0ABP6RK96_9PSEU</name>
<evidence type="ECO:0000256" key="1">
    <source>
        <dbReference type="SAM" id="MobiDB-lite"/>
    </source>
</evidence>
<comment type="caution">
    <text evidence="4">The sequence shown here is derived from an EMBL/GenBank/DDBJ whole genome shotgun (WGS) entry which is preliminary data.</text>
</comment>
<dbReference type="EMBL" id="BAAAYK010000038">
    <property type="protein sequence ID" value="GAA3364777.1"/>
    <property type="molecule type" value="Genomic_DNA"/>
</dbReference>
<reference evidence="4" key="1">
    <citation type="journal article" date="2014" name="Int. J. Syst. Evol. Microbiol.">
        <title>Complete genome of a new Firmicutes species belonging to the dominant human colonic microbiota ('Ruminococcus bicirculans') reveals two chromosomes and a selective capacity to utilize plant glucans.</title>
        <authorList>
            <consortium name="NISC Comparative Sequencing Program"/>
            <person name="Wegmann U."/>
            <person name="Louis P."/>
            <person name="Goesmann A."/>
            <person name="Henrissat B."/>
            <person name="Duncan S.H."/>
            <person name="Flint H.J."/>
        </authorList>
    </citation>
    <scope>NUCLEOTIDE SEQUENCE</scope>
    <source>
        <strain evidence="4">JCM 9687</strain>
    </source>
</reference>
<gene>
    <name evidence="4" type="ORF">GCM10020366_09680</name>
    <name evidence="5" type="ORF">GCM10020366_62040</name>
</gene>
<evidence type="ECO:0000313" key="6">
    <source>
        <dbReference type="Proteomes" id="UP001500483"/>
    </source>
</evidence>
<organism evidence="4 6">
    <name type="scientific">Saccharopolyspora gregorii</name>
    <dbReference type="NCBI Taxonomy" id="33914"/>
    <lineage>
        <taxon>Bacteria</taxon>
        <taxon>Bacillati</taxon>
        <taxon>Actinomycetota</taxon>
        <taxon>Actinomycetes</taxon>
        <taxon>Pseudonocardiales</taxon>
        <taxon>Pseudonocardiaceae</taxon>
        <taxon>Saccharopolyspora</taxon>
    </lineage>
</organism>
<feature type="chain" id="PRO_5045029775" description="DUF4232 domain-containing protein" evidence="2">
    <location>
        <begin position="33"/>
        <end position="220"/>
    </location>
</feature>
<feature type="compositionally biased region" description="Basic and acidic residues" evidence="1">
    <location>
        <begin position="59"/>
        <end position="70"/>
    </location>
</feature>
<proteinExistence type="predicted"/>
<feature type="region of interest" description="Disordered" evidence="1">
    <location>
        <begin position="34"/>
        <end position="72"/>
    </location>
</feature>
<dbReference type="PROSITE" id="PS51257">
    <property type="entry name" value="PROKAR_LIPOPROTEIN"/>
    <property type="match status" value="1"/>
</dbReference>
<keyword evidence="6" id="KW-1185">Reference proteome</keyword>
<dbReference type="EMBL" id="BAAAYK010000029">
    <property type="protein sequence ID" value="GAA3354102.1"/>
    <property type="molecule type" value="Genomic_DNA"/>
</dbReference>
<sequence>MLKRTRTATTAAALVGGALLLAGCGGPAASNAAVGQEGMGSDLAPSAGQEGMGSDLAPTDDHASGTHDDISASNCSAEDFAFTMQAQPSDAGSTKMFLLQMENTSDKSCELGGWADVTPTNMAGEKIDAPSENVNEPGPDQNLTLEPGKSAFSGVKIVSAEKSDPDAPVASGFTAEPTDMQGEANVDVKDLNGESGTLELAVKSMQIGTLQSSPQGVVAF</sequence>
<feature type="domain" description="DUF4232" evidence="3">
    <location>
        <begin position="75"/>
        <end position="199"/>
    </location>
</feature>
<accession>A0ABP6RK96</accession>
<protein>
    <recommendedName>
        <fullName evidence="3">DUF4232 domain-containing protein</fullName>
    </recommendedName>
</protein>
<evidence type="ECO:0000256" key="2">
    <source>
        <dbReference type="SAM" id="SignalP"/>
    </source>
</evidence>
<evidence type="ECO:0000259" key="3">
    <source>
        <dbReference type="Pfam" id="PF14016"/>
    </source>
</evidence>